<dbReference type="InterPro" id="IPR006976">
    <property type="entry name" value="VanZ-like"/>
</dbReference>
<feature type="domain" description="VanZ-like" evidence="2">
    <location>
        <begin position="27"/>
        <end position="130"/>
    </location>
</feature>
<sequence length="357" mass="38409">MSQHGRRPLVLARYLALAWCGLIVYGSLHPFSGWQDLGVPLLAFLEAGWPKYWTAFDLAANVAVYVPLGFFLVLALSRLPGRFTALCLATLLAGGLSLGMEVLQNWLPTRIPSNLDLACNTLGGLIGAIWAQHLGPRVFSRLESTAHRLLAPLPHGELGLTLLGLWMMVPLSPETLLFGAGDLRQLLSYTPPIPFSADSYALIEAGITACNAVAVGLILRGLLARRRFAYLIVPMFLLCGLAVRMLGAAILVSPAEAMAWLTPGARQGLLAAAAVLLLSLWLPARASLLLAALALIAGTLLVNLAPANPYSAAALAAWRQGHFLNFNGLTRLVASLWPFLALPFLWLTVRGMRRRST</sequence>
<feature type="transmembrane region" description="Helical" evidence="1">
    <location>
        <begin position="228"/>
        <end position="252"/>
    </location>
</feature>
<feature type="transmembrane region" description="Helical" evidence="1">
    <location>
        <begin position="289"/>
        <end position="308"/>
    </location>
</feature>
<accession>A0ABZ2XHW0</accession>
<gene>
    <name evidence="3" type="ORF">AADV58_01920</name>
</gene>
<keyword evidence="1" id="KW-0472">Membrane</keyword>
<dbReference type="Pfam" id="PF04892">
    <property type="entry name" value="VanZ"/>
    <property type="match status" value="1"/>
</dbReference>
<feature type="transmembrane region" description="Helical" evidence="1">
    <location>
        <begin position="328"/>
        <end position="349"/>
    </location>
</feature>
<reference evidence="3 4" key="1">
    <citation type="submission" date="2024-04" db="EMBL/GenBank/DDBJ databases">
        <title>Dissimilatory iodate-reducing microorganisms contribute to the enrichment of iodine in groundwater.</title>
        <authorList>
            <person name="Jiang Z."/>
        </authorList>
    </citation>
    <scope>NUCLEOTIDE SEQUENCE [LARGE SCALE GENOMIC DNA]</scope>
    <source>
        <strain evidence="3 4">NCP973</strain>
    </source>
</reference>
<proteinExistence type="predicted"/>
<evidence type="ECO:0000313" key="4">
    <source>
        <dbReference type="Proteomes" id="UP001479520"/>
    </source>
</evidence>
<keyword evidence="1" id="KW-1133">Transmembrane helix</keyword>
<protein>
    <submittedName>
        <fullName evidence="3">VanZ family protein</fullName>
    </submittedName>
</protein>
<name>A0ABZ2XHW0_9RHOO</name>
<feature type="transmembrane region" description="Helical" evidence="1">
    <location>
        <begin position="52"/>
        <end position="76"/>
    </location>
</feature>
<feature type="transmembrane region" description="Helical" evidence="1">
    <location>
        <begin position="12"/>
        <end position="32"/>
    </location>
</feature>
<keyword evidence="1" id="KW-0812">Transmembrane</keyword>
<feature type="transmembrane region" description="Helical" evidence="1">
    <location>
        <begin position="83"/>
        <end position="100"/>
    </location>
</feature>
<feature type="transmembrane region" description="Helical" evidence="1">
    <location>
        <begin position="200"/>
        <end position="219"/>
    </location>
</feature>
<dbReference type="RefSeq" id="WP_341743937.1">
    <property type="nucleotide sequence ID" value="NZ_CP151406.1"/>
</dbReference>
<feature type="transmembrane region" description="Helical" evidence="1">
    <location>
        <begin position="264"/>
        <end position="282"/>
    </location>
</feature>
<dbReference type="EMBL" id="CP151406">
    <property type="protein sequence ID" value="WZJ21927.1"/>
    <property type="molecule type" value="Genomic_DNA"/>
</dbReference>
<keyword evidence="4" id="KW-1185">Reference proteome</keyword>
<organism evidence="3 4">
    <name type="scientific">Azonexus hydrophilus</name>
    <dbReference type="NCBI Taxonomy" id="418702"/>
    <lineage>
        <taxon>Bacteria</taxon>
        <taxon>Pseudomonadati</taxon>
        <taxon>Pseudomonadota</taxon>
        <taxon>Betaproteobacteria</taxon>
        <taxon>Rhodocyclales</taxon>
        <taxon>Azonexaceae</taxon>
        <taxon>Azonexus</taxon>
    </lineage>
</organism>
<dbReference type="Proteomes" id="UP001479520">
    <property type="component" value="Chromosome"/>
</dbReference>
<evidence type="ECO:0000313" key="3">
    <source>
        <dbReference type="EMBL" id="WZJ21927.1"/>
    </source>
</evidence>
<evidence type="ECO:0000259" key="2">
    <source>
        <dbReference type="Pfam" id="PF04892"/>
    </source>
</evidence>
<evidence type="ECO:0000256" key="1">
    <source>
        <dbReference type="SAM" id="Phobius"/>
    </source>
</evidence>